<evidence type="ECO:0000313" key="3">
    <source>
        <dbReference type="Proteomes" id="UP000037175"/>
    </source>
</evidence>
<organism evidence="2 3">
    <name type="scientific">Thermincola ferriacetica</name>
    <dbReference type="NCBI Taxonomy" id="281456"/>
    <lineage>
        <taxon>Bacteria</taxon>
        <taxon>Bacillati</taxon>
        <taxon>Bacillota</taxon>
        <taxon>Clostridia</taxon>
        <taxon>Eubacteriales</taxon>
        <taxon>Thermincolaceae</taxon>
        <taxon>Thermincola</taxon>
    </lineage>
</organism>
<dbReference type="Proteomes" id="UP000037175">
    <property type="component" value="Unassembled WGS sequence"/>
</dbReference>
<protein>
    <recommendedName>
        <fullName evidence="1">PrcB C-terminal domain-containing protein</fullName>
    </recommendedName>
</protein>
<accession>A0A0L6VZ33</accession>
<keyword evidence="3" id="KW-1185">Reference proteome</keyword>
<gene>
    <name evidence="2" type="ORF">Tfer_2981</name>
</gene>
<reference evidence="3" key="1">
    <citation type="submission" date="2015-07" db="EMBL/GenBank/DDBJ databases">
        <title>Complete Genome of Thermincola ferriacetica strain Z-0001T.</title>
        <authorList>
            <person name="Lusk B."/>
            <person name="Badalamenti J.P."/>
            <person name="Parameswaran P."/>
            <person name="Bond D.R."/>
            <person name="Torres C.I."/>
        </authorList>
    </citation>
    <scope>NUCLEOTIDE SEQUENCE [LARGE SCALE GENOMIC DNA]</scope>
    <source>
        <strain evidence="3">Z-0001</strain>
    </source>
</reference>
<proteinExistence type="predicted"/>
<feature type="domain" description="PrcB C-terminal" evidence="1">
    <location>
        <begin position="59"/>
        <end position="119"/>
    </location>
</feature>
<comment type="caution">
    <text evidence="2">The sequence shown here is derived from an EMBL/GenBank/DDBJ whole genome shotgun (WGS) entry which is preliminary data.</text>
</comment>
<dbReference type="AlphaFoldDB" id="A0A0L6VZ33"/>
<dbReference type="EMBL" id="LGTE01000030">
    <property type="protein sequence ID" value="KNZ68461.1"/>
    <property type="molecule type" value="Genomic_DNA"/>
</dbReference>
<name>A0A0L6VZ33_9FIRM</name>
<evidence type="ECO:0000313" key="2">
    <source>
        <dbReference type="EMBL" id="KNZ68461.1"/>
    </source>
</evidence>
<evidence type="ECO:0000259" key="1">
    <source>
        <dbReference type="Pfam" id="PF14343"/>
    </source>
</evidence>
<dbReference type="InterPro" id="IPR025748">
    <property type="entry name" value="PrcB_C_dom"/>
</dbReference>
<dbReference type="Pfam" id="PF14343">
    <property type="entry name" value="PrcB_C"/>
    <property type="match status" value="1"/>
</dbReference>
<sequence length="137" mass="15436">MTVIGCQPGEGDKVDISKVSDIGFHVLQDKEIPQRIKNFLENNKEIEQAMLVDDDGTFYAVITRGRKNTGGYGVEIEKITLRLVDGNSKLTVYVRYTDPKPGSVVTQALTYPHLVAEVNLKQKPQEIKFDIKTKNQR</sequence>